<dbReference type="InterPro" id="IPR025827">
    <property type="entry name" value="Zn_ribbon_recom_dom"/>
</dbReference>
<dbReference type="CDD" id="cd00338">
    <property type="entry name" value="Ser_Recombinase"/>
    <property type="match status" value="1"/>
</dbReference>
<dbReference type="Pfam" id="PF07508">
    <property type="entry name" value="Recombinase"/>
    <property type="match status" value="1"/>
</dbReference>
<protein>
    <submittedName>
        <fullName evidence="3">Serine type site-specific recombinase</fullName>
    </submittedName>
</protein>
<reference evidence="3" key="1">
    <citation type="journal article" date="2014" name="Int. J. Syst. Evol. Microbiol.">
        <title>Complete genome sequence of Corynebacterium casei LMG S-19264T (=DSM 44701T), isolated from a smear-ripened cheese.</title>
        <authorList>
            <consortium name="US DOE Joint Genome Institute (JGI-PGF)"/>
            <person name="Walter F."/>
            <person name="Albersmeier A."/>
            <person name="Kalinowski J."/>
            <person name="Ruckert C."/>
        </authorList>
    </citation>
    <scope>NUCLEOTIDE SEQUENCE</scope>
    <source>
        <strain evidence="3">KCTC 12719</strain>
    </source>
</reference>
<dbReference type="PANTHER" id="PTHR30461">
    <property type="entry name" value="DNA-INVERTASE FROM LAMBDOID PROPHAGE"/>
    <property type="match status" value="1"/>
</dbReference>
<evidence type="ECO:0000313" key="4">
    <source>
        <dbReference type="Proteomes" id="UP000610456"/>
    </source>
</evidence>
<dbReference type="InterPro" id="IPR050639">
    <property type="entry name" value="SSR_resolvase"/>
</dbReference>
<dbReference type="AlphaFoldDB" id="A0A918S5H5"/>
<evidence type="ECO:0000256" key="1">
    <source>
        <dbReference type="SAM" id="Coils"/>
    </source>
</evidence>
<gene>
    <name evidence="3" type="ORF">GCM10007103_03380</name>
</gene>
<dbReference type="Gene3D" id="3.40.50.1390">
    <property type="entry name" value="Resolvase, N-terminal catalytic domain"/>
    <property type="match status" value="1"/>
</dbReference>
<dbReference type="Proteomes" id="UP000610456">
    <property type="component" value="Unassembled WGS sequence"/>
</dbReference>
<organism evidence="3 4">
    <name type="scientific">Salinimicrobium marinum</name>
    <dbReference type="NCBI Taxonomy" id="680283"/>
    <lineage>
        <taxon>Bacteria</taxon>
        <taxon>Pseudomonadati</taxon>
        <taxon>Bacteroidota</taxon>
        <taxon>Flavobacteriia</taxon>
        <taxon>Flavobacteriales</taxon>
        <taxon>Flavobacteriaceae</taxon>
        <taxon>Salinimicrobium</taxon>
    </lineage>
</organism>
<dbReference type="SMART" id="SM00857">
    <property type="entry name" value="Resolvase"/>
    <property type="match status" value="1"/>
</dbReference>
<dbReference type="SUPFAM" id="SSF53041">
    <property type="entry name" value="Resolvase-like"/>
    <property type="match status" value="1"/>
</dbReference>
<dbReference type="GO" id="GO:0003677">
    <property type="term" value="F:DNA binding"/>
    <property type="evidence" value="ECO:0007669"/>
    <property type="project" value="InterPro"/>
</dbReference>
<dbReference type="RefSeq" id="WP_189602901.1">
    <property type="nucleotide sequence ID" value="NZ_BMXB01000001.1"/>
</dbReference>
<dbReference type="InterPro" id="IPR011109">
    <property type="entry name" value="DNA_bind_recombinase_dom"/>
</dbReference>
<accession>A0A918S5H5</accession>
<keyword evidence="1" id="KW-0175">Coiled coil</keyword>
<sequence>MNLDKFKKFKKESTVKITDSNTQKEIWSYTRVSSKEQTKKKYSIEGQIKHIEEYALDNDLVITQRHGGTYESAKRDFTRREFKLLIDNVRSAKKKPHAIAIKFISRFSRSGGSAIGLVEELVETLKVHLIETSSGLTTETEKGQMDIYSKLLHSKKENMMRMEMTLPALKDFVEEGNWLGRPPRGYTMYGEKVTNYKNRIKGQELKINEEGKILKKAWQWKSEGMPDFLIRQRLLDQYHFKMTKQSMSNMWRNPFYVGVSKHRMLDSPIIGKWPALVPEKIWDKVQALLQDAKRQSGYEKSKINEFRPLTGFIHCAQCGAPITSYIAKKKNVHYYKCQHGKGGNMNAFTTPRSLKVGVNDAFIDFLKQFELEDHKAEALKSILSTMLGRHADNNKDQVKNLKLQLKKVQEKIDKVDERYFLSENQNEEAYVKIKGKLESEIEIIKSKIQNVSGDLSNQDNYIEKAIDFSQNLSKHWNSGDLSSKLIIQQTLFPEGLIINPENREYRTKKMNGLISVIESIARDEKDSKSKKATQKGGLSSIVAGTGLEPVTFGL</sequence>
<evidence type="ECO:0000259" key="2">
    <source>
        <dbReference type="SMART" id="SM00857"/>
    </source>
</evidence>
<dbReference type="EMBL" id="BMXB01000001">
    <property type="protein sequence ID" value="GHA25468.1"/>
    <property type="molecule type" value="Genomic_DNA"/>
</dbReference>
<name>A0A918S5H5_9FLAO</name>
<dbReference type="InterPro" id="IPR038109">
    <property type="entry name" value="DNA_bind_recomb_sf"/>
</dbReference>
<dbReference type="InterPro" id="IPR006119">
    <property type="entry name" value="Resolv_N"/>
</dbReference>
<dbReference type="Pfam" id="PF00239">
    <property type="entry name" value="Resolvase"/>
    <property type="match status" value="1"/>
</dbReference>
<feature type="coiled-coil region" evidence="1">
    <location>
        <begin position="391"/>
        <end position="418"/>
    </location>
</feature>
<dbReference type="InterPro" id="IPR036162">
    <property type="entry name" value="Resolvase-like_N_sf"/>
</dbReference>
<feature type="domain" description="Resolvase/invertase-type recombinase catalytic" evidence="2">
    <location>
        <begin position="26"/>
        <end position="178"/>
    </location>
</feature>
<reference evidence="3" key="2">
    <citation type="submission" date="2020-09" db="EMBL/GenBank/DDBJ databases">
        <authorList>
            <person name="Sun Q."/>
            <person name="Kim S."/>
        </authorList>
    </citation>
    <scope>NUCLEOTIDE SEQUENCE</scope>
    <source>
        <strain evidence="3">KCTC 12719</strain>
    </source>
</reference>
<proteinExistence type="predicted"/>
<dbReference type="Pfam" id="PF13408">
    <property type="entry name" value="Zn_ribbon_recom"/>
    <property type="match status" value="1"/>
</dbReference>
<comment type="caution">
    <text evidence="3">The sequence shown here is derived from an EMBL/GenBank/DDBJ whole genome shotgun (WGS) entry which is preliminary data.</text>
</comment>
<dbReference type="PANTHER" id="PTHR30461:SF23">
    <property type="entry name" value="DNA RECOMBINASE-RELATED"/>
    <property type="match status" value="1"/>
</dbReference>
<evidence type="ECO:0000313" key="3">
    <source>
        <dbReference type="EMBL" id="GHA25468.1"/>
    </source>
</evidence>
<keyword evidence="4" id="KW-1185">Reference proteome</keyword>
<dbReference type="Gene3D" id="3.90.1750.20">
    <property type="entry name" value="Putative Large Serine Recombinase, Chain B, Domain 2"/>
    <property type="match status" value="1"/>
</dbReference>
<dbReference type="GO" id="GO:0000150">
    <property type="term" value="F:DNA strand exchange activity"/>
    <property type="evidence" value="ECO:0007669"/>
    <property type="project" value="InterPro"/>
</dbReference>